<evidence type="ECO:0000313" key="8">
    <source>
        <dbReference type="EMBL" id="KAA1250573.1"/>
    </source>
</evidence>
<keyword evidence="4" id="KW-0449">Lipoprotein</keyword>
<dbReference type="InterPro" id="IPR036328">
    <property type="entry name" value="MliC_sf"/>
</dbReference>
<feature type="domain" description="C-type lysozyme inhibitor" evidence="7">
    <location>
        <begin position="137"/>
        <end position="202"/>
    </location>
</feature>
<keyword evidence="1 5" id="KW-0732">Signal</keyword>
<evidence type="ECO:0000313" key="9">
    <source>
        <dbReference type="Proteomes" id="UP000324701"/>
    </source>
</evidence>
<dbReference type="Pfam" id="PF07007">
    <property type="entry name" value="LprI"/>
    <property type="match status" value="1"/>
</dbReference>
<dbReference type="PANTHER" id="PTHR37549:SF1">
    <property type="entry name" value="LIPOPROTEIN LPRI"/>
    <property type="match status" value="1"/>
</dbReference>
<dbReference type="Pfam" id="PF09864">
    <property type="entry name" value="MliC"/>
    <property type="match status" value="1"/>
</dbReference>
<evidence type="ECO:0000256" key="3">
    <source>
        <dbReference type="ARBA" id="ARBA00023139"/>
    </source>
</evidence>
<dbReference type="EMBL" id="VTZN01000039">
    <property type="protein sequence ID" value="KAA1250573.1"/>
    <property type="molecule type" value="Genomic_DNA"/>
</dbReference>
<keyword evidence="9" id="KW-1185">Reference proteome</keyword>
<keyword evidence="2" id="KW-0472">Membrane</keyword>
<evidence type="ECO:0000256" key="4">
    <source>
        <dbReference type="ARBA" id="ARBA00023288"/>
    </source>
</evidence>
<dbReference type="SUPFAM" id="SSF141488">
    <property type="entry name" value="YdhA-like"/>
    <property type="match status" value="1"/>
</dbReference>
<feature type="signal peptide" evidence="5">
    <location>
        <begin position="1"/>
        <end position="23"/>
    </location>
</feature>
<sequence length="209" mass="22440">MRLIAIIGTALILSACASTRTPAASSPAANPMPGSTASSSAAIDCAKPATTVQQLVCSDRQLTDLDHRLQVAYQQALGRPDADKATLSAAQDSWAATRDDCAHNADVRTCVQEAYQTRLVQLALADPATVAPPVVTYRCPSGFDPLTAQFYNQFDPKTAVLNWKGDQYILFIQLSGSGARYGRQGVEYWEHQGEVRLDITGTTFLCNTA</sequence>
<dbReference type="Proteomes" id="UP000324701">
    <property type="component" value="Unassembled WGS sequence"/>
</dbReference>
<comment type="caution">
    <text evidence="8">The sequence shown here is derived from an EMBL/GenBank/DDBJ whole genome shotgun (WGS) entry which is preliminary data.</text>
</comment>
<reference evidence="8 9" key="1">
    <citation type="submission" date="2019-09" db="EMBL/GenBank/DDBJ databases">
        <title>Report of infection by Mycobacterium simiae a patient suffering from pulmonary tuberculosis.</title>
        <authorList>
            <person name="Mohanty P.S."/>
            <person name="Bansal A.K."/>
            <person name="Singh H."/>
            <person name="Sharma S."/>
            <person name="Patil S.A."/>
            <person name="Upadhaya P."/>
            <person name="Singh P.K."/>
            <person name="Kumar D."/>
            <person name="Kumar S."/>
            <person name="Singh R.K."/>
            <person name="Chaudhary B."/>
        </authorList>
    </citation>
    <scope>NUCLEOTIDE SEQUENCE [LARGE SCALE GENOMIC DNA]</scope>
    <source>
        <strain evidence="8 9">JAL-560-SIM</strain>
    </source>
</reference>
<evidence type="ECO:0000256" key="2">
    <source>
        <dbReference type="ARBA" id="ARBA00023136"/>
    </source>
</evidence>
<dbReference type="PROSITE" id="PS51257">
    <property type="entry name" value="PROKAR_LIPOPROTEIN"/>
    <property type="match status" value="1"/>
</dbReference>
<feature type="domain" description="Lysozyme inhibitor LprI-like N-terminal" evidence="6">
    <location>
        <begin position="45"/>
        <end position="122"/>
    </location>
</feature>
<proteinExistence type="predicted"/>
<dbReference type="OrthoDB" id="5565855at2"/>
<evidence type="ECO:0000256" key="1">
    <source>
        <dbReference type="ARBA" id="ARBA00022729"/>
    </source>
</evidence>
<keyword evidence="3" id="KW-0564">Palmitate</keyword>
<dbReference type="AlphaFoldDB" id="A0A5B1BT70"/>
<evidence type="ECO:0000259" key="6">
    <source>
        <dbReference type="Pfam" id="PF07007"/>
    </source>
</evidence>
<evidence type="ECO:0000259" key="7">
    <source>
        <dbReference type="Pfam" id="PF09864"/>
    </source>
</evidence>
<dbReference type="GO" id="GO:0005576">
    <property type="term" value="C:extracellular region"/>
    <property type="evidence" value="ECO:0007669"/>
    <property type="project" value="TreeGrafter"/>
</dbReference>
<dbReference type="InterPro" id="IPR018660">
    <property type="entry name" value="MliC"/>
</dbReference>
<gene>
    <name evidence="8" type="ORF">F0Q45_08900</name>
</gene>
<protein>
    <submittedName>
        <fullName evidence="8">DUF1311 domain-containing protein</fullName>
    </submittedName>
</protein>
<dbReference type="Gene3D" id="1.20.1270.180">
    <property type="match status" value="1"/>
</dbReference>
<dbReference type="PANTHER" id="PTHR37549">
    <property type="entry name" value="LIPOPROTEIN LPRI"/>
    <property type="match status" value="1"/>
</dbReference>
<organism evidence="8 9">
    <name type="scientific">Mycobacterium simiae</name>
    <name type="common">Mycobacterium habana</name>
    <dbReference type="NCBI Taxonomy" id="1784"/>
    <lineage>
        <taxon>Bacteria</taxon>
        <taxon>Bacillati</taxon>
        <taxon>Actinomycetota</taxon>
        <taxon>Actinomycetes</taxon>
        <taxon>Mycobacteriales</taxon>
        <taxon>Mycobacteriaceae</taxon>
        <taxon>Mycobacterium</taxon>
        <taxon>Mycobacterium simiae complex</taxon>
    </lineage>
</organism>
<dbReference type="Gene3D" id="2.40.128.200">
    <property type="match status" value="1"/>
</dbReference>
<feature type="chain" id="PRO_5022949017" evidence="5">
    <location>
        <begin position="24"/>
        <end position="209"/>
    </location>
</feature>
<name>A0A5B1BT70_MYCSI</name>
<accession>A0A5B1BT70</accession>
<dbReference type="InterPro" id="IPR052755">
    <property type="entry name" value="Lysozyme_Inhibitor_LprI"/>
</dbReference>
<dbReference type="InterPro" id="IPR009739">
    <property type="entry name" value="LprI-like_N"/>
</dbReference>
<evidence type="ECO:0000256" key="5">
    <source>
        <dbReference type="SAM" id="SignalP"/>
    </source>
</evidence>